<dbReference type="Pfam" id="PF13466">
    <property type="entry name" value="STAS_2"/>
    <property type="match status" value="1"/>
</dbReference>
<dbReference type="Gene3D" id="3.30.750.24">
    <property type="entry name" value="STAS domain"/>
    <property type="match status" value="1"/>
</dbReference>
<organism evidence="2 3">
    <name type="scientific">Steroidobacter denitrificans</name>
    <dbReference type="NCBI Taxonomy" id="465721"/>
    <lineage>
        <taxon>Bacteria</taxon>
        <taxon>Pseudomonadati</taxon>
        <taxon>Pseudomonadota</taxon>
        <taxon>Gammaproteobacteria</taxon>
        <taxon>Steroidobacterales</taxon>
        <taxon>Steroidobacteraceae</taxon>
        <taxon>Steroidobacter</taxon>
    </lineage>
</organism>
<proteinExistence type="predicted"/>
<gene>
    <name evidence="2" type="ORF">ACG33_04475</name>
</gene>
<dbReference type="AlphaFoldDB" id="A0A127F7F4"/>
<dbReference type="InterPro" id="IPR052746">
    <property type="entry name" value="MlaB_ABC_Transporter"/>
</dbReference>
<dbReference type="PROSITE" id="PS50801">
    <property type="entry name" value="STAS"/>
    <property type="match status" value="1"/>
</dbReference>
<evidence type="ECO:0000259" key="1">
    <source>
        <dbReference type="PROSITE" id="PS50801"/>
    </source>
</evidence>
<dbReference type="InterPro" id="IPR002645">
    <property type="entry name" value="STAS_dom"/>
</dbReference>
<dbReference type="PANTHER" id="PTHR35849:SF2">
    <property type="entry name" value="BLR2341 PROTEIN"/>
    <property type="match status" value="1"/>
</dbReference>
<dbReference type="InterPro" id="IPR058548">
    <property type="entry name" value="MlaB-like_STAS"/>
</dbReference>
<dbReference type="RefSeq" id="WP_066919058.1">
    <property type="nucleotide sequence ID" value="NZ_CP011971.1"/>
</dbReference>
<accession>A0A127F7F4</accession>
<protein>
    <recommendedName>
        <fullName evidence="1">STAS domain-containing protein</fullName>
    </recommendedName>
</protein>
<reference evidence="2 3" key="1">
    <citation type="submission" date="2015-06" db="EMBL/GenBank/DDBJ databases">
        <title>A Comprehensive Approach to Explore the Metabolic and Phylogenetic Diversity of Bacterial Steroid Degradation in the Environment: Testosterone as an Example.</title>
        <authorList>
            <person name="Yang F.-C."/>
            <person name="Chen Y.-L."/>
            <person name="Yu C.-P."/>
            <person name="Tang S.-L."/>
            <person name="Wang P.-H."/>
            <person name="Ismail W."/>
            <person name="Wang C.-H."/>
            <person name="Yang C.-Y."/>
            <person name="Chiang Y.-R."/>
        </authorList>
    </citation>
    <scope>NUCLEOTIDE SEQUENCE [LARGE SCALE GENOMIC DNA]</scope>
    <source>
        <strain evidence="2 3">DSM 18526</strain>
    </source>
</reference>
<dbReference type="Proteomes" id="UP000070250">
    <property type="component" value="Chromosome"/>
</dbReference>
<dbReference type="STRING" id="465721.ACG33_04475"/>
<evidence type="ECO:0000313" key="2">
    <source>
        <dbReference type="EMBL" id="AMN46373.1"/>
    </source>
</evidence>
<dbReference type="SUPFAM" id="SSF52091">
    <property type="entry name" value="SpoIIaa-like"/>
    <property type="match status" value="1"/>
</dbReference>
<dbReference type="OrthoDB" id="5816515at2"/>
<dbReference type="EMBL" id="CP011971">
    <property type="protein sequence ID" value="AMN46373.1"/>
    <property type="molecule type" value="Genomic_DNA"/>
</dbReference>
<name>A0A127F7F4_STEDE</name>
<dbReference type="CDD" id="cd07043">
    <property type="entry name" value="STAS_anti-anti-sigma_factors"/>
    <property type="match status" value="1"/>
</dbReference>
<keyword evidence="3" id="KW-1185">Reference proteome</keyword>
<feature type="domain" description="STAS" evidence="1">
    <location>
        <begin position="1"/>
        <end position="102"/>
    </location>
</feature>
<dbReference type="PANTHER" id="PTHR35849">
    <property type="entry name" value="BLR2341 PROTEIN"/>
    <property type="match status" value="1"/>
</dbReference>
<evidence type="ECO:0000313" key="3">
    <source>
        <dbReference type="Proteomes" id="UP000070250"/>
    </source>
</evidence>
<dbReference type="InterPro" id="IPR036513">
    <property type="entry name" value="STAS_dom_sf"/>
</dbReference>
<sequence length="102" mass="11158">MSDNVQDTASVVRVQGEMTIYRAHELLQEVLAIVRKRSATTLLDLSKVIEFDTAGLQLLLMAHRLAATAGNRLSVINPSECVSDVLELCNLTNDFVAPESES</sequence>
<dbReference type="KEGG" id="sdf:ACG33_04475"/>